<dbReference type="Pfam" id="PF12822">
    <property type="entry name" value="ECF_trnsprt"/>
    <property type="match status" value="1"/>
</dbReference>
<evidence type="ECO:0000313" key="2">
    <source>
        <dbReference type="EMBL" id="MFD1673346.1"/>
    </source>
</evidence>
<keyword evidence="3" id="KW-1185">Reference proteome</keyword>
<name>A0ABW4JAH6_9BACL</name>
<dbReference type="Gene3D" id="1.10.1760.20">
    <property type="match status" value="1"/>
</dbReference>
<sequence length="208" mass="21874">MESPKRQDTSNIQSVAPVQQSVVAKSRSRTRSLVITAVLAAISILLSLTPLGYIPVPTAAGNATILQVPTILAAVLEGPLAGGFVGLVFGASSFLHASNVWFKDPLVSVIPRILIGVISYFVYALLARGKNRSWRLVSLLVTGFVGSAVNTILVLGAVYLFFPVTFASLATISLVQGLPEAVVSAILTTAIVAAYLGIVRSNRKSRIS</sequence>
<reference evidence="3" key="1">
    <citation type="journal article" date="2019" name="Int. J. Syst. Evol. Microbiol.">
        <title>The Global Catalogue of Microorganisms (GCM) 10K type strain sequencing project: providing services to taxonomists for standard genome sequencing and annotation.</title>
        <authorList>
            <consortium name="The Broad Institute Genomics Platform"/>
            <consortium name="The Broad Institute Genome Sequencing Center for Infectious Disease"/>
            <person name="Wu L."/>
            <person name="Ma J."/>
        </authorList>
    </citation>
    <scope>NUCLEOTIDE SEQUENCE [LARGE SCALE GENOMIC DNA]</scope>
    <source>
        <strain evidence="3">CGMCC 1.12286</strain>
    </source>
</reference>
<feature type="transmembrane region" description="Helical" evidence="1">
    <location>
        <begin position="108"/>
        <end position="127"/>
    </location>
</feature>
<feature type="transmembrane region" description="Helical" evidence="1">
    <location>
        <begin position="139"/>
        <end position="161"/>
    </location>
</feature>
<protein>
    <submittedName>
        <fullName evidence="2">ECF transporter S component</fullName>
    </submittedName>
</protein>
<evidence type="ECO:0000256" key="1">
    <source>
        <dbReference type="SAM" id="Phobius"/>
    </source>
</evidence>
<comment type="caution">
    <text evidence="2">The sequence shown here is derived from an EMBL/GenBank/DDBJ whole genome shotgun (WGS) entry which is preliminary data.</text>
</comment>
<dbReference type="RefSeq" id="WP_377940713.1">
    <property type="nucleotide sequence ID" value="NZ_JBHUCX010000004.1"/>
</dbReference>
<feature type="transmembrane region" description="Helical" evidence="1">
    <location>
        <begin position="181"/>
        <end position="199"/>
    </location>
</feature>
<dbReference type="EMBL" id="JBHUCX010000004">
    <property type="protein sequence ID" value="MFD1673346.1"/>
    <property type="molecule type" value="Genomic_DNA"/>
</dbReference>
<evidence type="ECO:0000313" key="3">
    <source>
        <dbReference type="Proteomes" id="UP001597079"/>
    </source>
</evidence>
<feature type="transmembrane region" description="Helical" evidence="1">
    <location>
        <begin position="33"/>
        <end position="53"/>
    </location>
</feature>
<proteinExistence type="predicted"/>
<organism evidence="2 3">
    <name type="scientific">Alicyclobacillus fodiniaquatilis</name>
    <dbReference type="NCBI Taxonomy" id="1661150"/>
    <lineage>
        <taxon>Bacteria</taxon>
        <taxon>Bacillati</taxon>
        <taxon>Bacillota</taxon>
        <taxon>Bacilli</taxon>
        <taxon>Bacillales</taxon>
        <taxon>Alicyclobacillaceae</taxon>
        <taxon>Alicyclobacillus</taxon>
    </lineage>
</organism>
<keyword evidence="1" id="KW-0472">Membrane</keyword>
<dbReference type="Proteomes" id="UP001597079">
    <property type="component" value="Unassembled WGS sequence"/>
</dbReference>
<keyword evidence="1" id="KW-0812">Transmembrane</keyword>
<dbReference type="InterPro" id="IPR024529">
    <property type="entry name" value="ECF_trnsprt_substrate-spec"/>
</dbReference>
<gene>
    <name evidence="2" type="ORF">ACFSB2_01235</name>
</gene>
<accession>A0ABW4JAH6</accession>
<keyword evidence="1" id="KW-1133">Transmembrane helix</keyword>